<evidence type="ECO:0000313" key="2">
    <source>
        <dbReference type="Proteomes" id="UP001478817"/>
    </source>
</evidence>
<dbReference type="Pfam" id="PF12974">
    <property type="entry name" value="Phosphonate-bd"/>
    <property type="match status" value="1"/>
</dbReference>
<evidence type="ECO:0000313" key="1">
    <source>
        <dbReference type="EMBL" id="MEQ2637731.1"/>
    </source>
</evidence>
<dbReference type="PANTHER" id="PTHR30024:SF46">
    <property type="entry name" value="ABC TRANSPORTER, SUBSTRATE-BINDING LIPOPROTEIN"/>
    <property type="match status" value="1"/>
</dbReference>
<reference evidence="1 2" key="1">
    <citation type="submission" date="2024-04" db="EMBL/GenBank/DDBJ databases">
        <title>Human intestinal bacterial collection.</title>
        <authorList>
            <person name="Pauvert C."/>
            <person name="Hitch T.C.A."/>
            <person name="Clavel T."/>
        </authorList>
    </citation>
    <scope>NUCLEOTIDE SEQUENCE [LARGE SCALE GENOMIC DNA]</scope>
    <source>
        <strain evidence="1 2">CLA-AA-H197</strain>
    </source>
</reference>
<dbReference type="PIRSF" id="PIRSF027386">
    <property type="entry name" value="UCP027386_ABC_sbc_TM0202"/>
    <property type="match status" value="1"/>
</dbReference>
<sequence length="345" mass="35848">MLNRREFLQAAALGGAAIGLAGCGSAPAQDDAAPAQGDAATATEPVAVRTAALKGPTAMGLVRFMSEADAGNLADEDWSFQILASADEVTPLIAKSEVDVAAVPANLASVLYNKTEGGVHVIAVNTLGVLYVCELGDEVKTVSDLRGRTIYSAGKGATPQYALEYVLRQAGLDPDSDVTIEWKSEHAECVAALAEGAGAVAMLPQPFVTTAQAKNGQIRVALDLNREWESACEAAGQKARLITGVAVARSEFADAHPEAVDAFLGHYRESVEYVNGNVDEAAKLVAGYDIVPEAVAAKALPACNITFVAGQDMRDQLSGYLEILFGQNAQAVGGSLPGDDFYYGA</sequence>
<dbReference type="InterPro" id="IPR019546">
    <property type="entry name" value="TAT_signal_bac_arc"/>
</dbReference>
<accession>A0ABV1IFQ2</accession>
<dbReference type="EMBL" id="JBBNGS010000008">
    <property type="protein sequence ID" value="MEQ2637731.1"/>
    <property type="molecule type" value="Genomic_DNA"/>
</dbReference>
<dbReference type="PANTHER" id="PTHR30024">
    <property type="entry name" value="ALIPHATIC SULFONATES-BINDING PROTEIN-RELATED"/>
    <property type="match status" value="1"/>
</dbReference>
<dbReference type="Proteomes" id="UP001478817">
    <property type="component" value="Unassembled WGS sequence"/>
</dbReference>
<dbReference type="RefSeq" id="WP_349182317.1">
    <property type="nucleotide sequence ID" value="NZ_JBBNGS010000008.1"/>
</dbReference>
<gene>
    <name evidence="1" type="ORF">AAAT05_05160</name>
</gene>
<proteinExistence type="predicted"/>
<dbReference type="InterPro" id="IPR006311">
    <property type="entry name" value="TAT_signal"/>
</dbReference>
<organism evidence="1 2">
    <name type="scientific">Paratractidigestivibacter faecalis</name>
    <dbReference type="NCBI Taxonomy" id="2292441"/>
    <lineage>
        <taxon>Bacteria</taxon>
        <taxon>Bacillati</taxon>
        <taxon>Actinomycetota</taxon>
        <taxon>Coriobacteriia</taxon>
        <taxon>Coriobacteriales</taxon>
        <taxon>Atopobiaceae</taxon>
        <taxon>Paratractidigestivibacter</taxon>
    </lineage>
</organism>
<keyword evidence="2" id="KW-1185">Reference proteome</keyword>
<comment type="caution">
    <text evidence="1">The sequence shown here is derived from an EMBL/GenBank/DDBJ whole genome shotgun (WGS) entry which is preliminary data.</text>
</comment>
<dbReference type="PROSITE" id="PS51257">
    <property type="entry name" value="PROKAR_LIPOPROTEIN"/>
    <property type="match status" value="1"/>
</dbReference>
<dbReference type="Gene3D" id="3.40.190.10">
    <property type="entry name" value="Periplasmic binding protein-like II"/>
    <property type="match status" value="2"/>
</dbReference>
<dbReference type="PROSITE" id="PS51318">
    <property type="entry name" value="TAT"/>
    <property type="match status" value="1"/>
</dbReference>
<dbReference type="NCBIfam" id="TIGR01409">
    <property type="entry name" value="TAT_signal_seq"/>
    <property type="match status" value="1"/>
</dbReference>
<protein>
    <submittedName>
        <fullName evidence="1">PhnD/SsuA/transferrin family substrate-binding protein</fullName>
    </submittedName>
</protein>
<name>A0ABV1IFQ2_9ACTN</name>
<dbReference type="InterPro" id="IPR027024">
    <property type="entry name" value="UCP027386_ABC_sbc_TM0202"/>
</dbReference>
<dbReference type="SUPFAM" id="SSF53850">
    <property type="entry name" value="Periplasmic binding protein-like II"/>
    <property type="match status" value="1"/>
</dbReference>